<sequence>MKKILYPVIACAAAAALILVAALMLPDMVSEVPEIPENQTARPTGALRENVSFIEVRARGGGSTLLYPEDPGYFALETECLEQIRCISGQYKTGFSREELDAMKQNSTYVAMYFPVPTTFVTSYIVDGLPKEILADEAVFFLDLEDWSGNMIVMRLGDGGCGVWDTSRDRGELRDLVDPILLELRTRMGDD</sequence>
<name>A0AAX4FWW2_9EURY</name>
<dbReference type="AlphaFoldDB" id="A0AAX4FWW2"/>
<reference evidence="1 2" key="1">
    <citation type="submission" date="2023-10" db="EMBL/GenBank/DDBJ databases">
        <title>The complete genome sequence of Methanoculleus receptaculi DSM 18860.</title>
        <authorList>
            <person name="Lai S.-J."/>
            <person name="You Y.-T."/>
            <person name="Chen S.-C."/>
        </authorList>
    </citation>
    <scope>NUCLEOTIDE SEQUENCE [LARGE SCALE GENOMIC DNA]</scope>
    <source>
        <strain evidence="1 2">DSM 18860</strain>
    </source>
</reference>
<dbReference type="KEGG" id="mrc:R6Y96_03270"/>
<organism evidence="1 2">
    <name type="scientific">Methanoculleus receptaculi</name>
    <dbReference type="NCBI Taxonomy" id="394967"/>
    <lineage>
        <taxon>Archaea</taxon>
        <taxon>Methanobacteriati</taxon>
        <taxon>Methanobacteriota</taxon>
        <taxon>Stenosarchaea group</taxon>
        <taxon>Methanomicrobia</taxon>
        <taxon>Methanomicrobiales</taxon>
        <taxon>Methanomicrobiaceae</taxon>
        <taxon>Methanoculleus</taxon>
    </lineage>
</organism>
<evidence type="ECO:0000313" key="1">
    <source>
        <dbReference type="EMBL" id="WOX58275.1"/>
    </source>
</evidence>
<accession>A0AAX4FWW2</accession>
<gene>
    <name evidence="1" type="ORF">R6Y96_03270</name>
</gene>
<protein>
    <submittedName>
        <fullName evidence="1">Uncharacterized protein</fullName>
    </submittedName>
</protein>
<dbReference type="EMBL" id="CP137642">
    <property type="protein sequence ID" value="WOX58275.1"/>
    <property type="molecule type" value="Genomic_DNA"/>
</dbReference>
<dbReference type="Proteomes" id="UP001305652">
    <property type="component" value="Chromosome"/>
</dbReference>
<dbReference type="GeneID" id="85732145"/>
<proteinExistence type="predicted"/>
<dbReference type="RefSeq" id="WP_318622096.1">
    <property type="nucleotide sequence ID" value="NZ_CP137642.1"/>
</dbReference>
<keyword evidence="2" id="KW-1185">Reference proteome</keyword>
<evidence type="ECO:0000313" key="2">
    <source>
        <dbReference type="Proteomes" id="UP001305652"/>
    </source>
</evidence>